<feature type="compositionally biased region" description="Low complexity" evidence="16">
    <location>
        <begin position="126"/>
        <end position="170"/>
    </location>
</feature>
<evidence type="ECO:0000256" key="11">
    <source>
        <dbReference type="ARBA" id="ARBA00023136"/>
    </source>
</evidence>
<evidence type="ECO:0000256" key="1">
    <source>
        <dbReference type="ARBA" id="ARBA00004609"/>
    </source>
</evidence>
<dbReference type="Proteomes" id="UP000077069">
    <property type="component" value="Unassembled WGS sequence"/>
</dbReference>
<keyword evidence="12 15" id="KW-1015">Disulfide bond</keyword>
<dbReference type="GO" id="GO:0005576">
    <property type="term" value="C:extracellular region"/>
    <property type="evidence" value="ECO:0007669"/>
    <property type="project" value="UniProtKB-SubCell"/>
</dbReference>
<dbReference type="PANTHER" id="PTHR37928">
    <property type="entry name" value="CFEM DOMAIN PROTEIN (AFU_ORTHOLOGUE AFUA_6G14090)"/>
    <property type="match status" value="1"/>
</dbReference>
<evidence type="ECO:0000256" key="5">
    <source>
        <dbReference type="ARBA" id="ARBA00022525"/>
    </source>
</evidence>
<comment type="similarity">
    <text evidence="3">Belongs to the RBT5 family.</text>
</comment>
<feature type="transmembrane region" description="Helical" evidence="17">
    <location>
        <begin position="181"/>
        <end position="205"/>
    </location>
</feature>
<dbReference type="OrthoDB" id="3559948at2759"/>
<dbReference type="Pfam" id="PF05730">
    <property type="entry name" value="CFEM"/>
    <property type="match status" value="1"/>
</dbReference>
<evidence type="ECO:0000256" key="12">
    <source>
        <dbReference type="ARBA" id="ARBA00023157"/>
    </source>
</evidence>
<evidence type="ECO:0000256" key="16">
    <source>
        <dbReference type="SAM" id="MobiDB-lite"/>
    </source>
</evidence>
<feature type="chain" id="PRO_5008057429" description="CFEM domain-containing protein" evidence="18">
    <location>
        <begin position="18"/>
        <end position="303"/>
    </location>
</feature>
<evidence type="ECO:0000256" key="7">
    <source>
        <dbReference type="ARBA" id="ARBA00022622"/>
    </source>
</evidence>
<dbReference type="InParanoid" id="A0A177BXH2"/>
<dbReference type="AlphaFoldDB" id="A0A177BXH2"/>
<evidence type="ECO:0000256" key="4">
    <source>
        <dbReference type="ARBA" id="ARBA00022475"/>
    </source>
</evidence>
<comment type="caution">
    <text evidence="15">Lacks conserved residue(s) required for the propagation of feature annotation.</text>
</comment>
<evidence type="ECO:0000259" key="19">
    <source>
        <dbReference type="PROSITE" id="PS52012"/>
    </source>
</evidence>
<feature type="region of interest" description="Disordered" evidence="16">
    <location>
        <begin position="212"/>
        <end position="236"/>
    </location>
</feature>
<proteinExistence type="inferred from homology"/>
<feature type="region of interest" description="Disordered" evidence="16">
    <location>
        <begin position="276"/>
        <end position="303"/>
    </location>
</feature>
<keyword evidence="8 15" id="KW-0479">Metal-binding</keyword>
<dbReference type="PROSITE" id="PS52012">
    <property type="entry name" value="CFEM"/>
    <property type="match status" value="1"/>
</dbReference>
<dbReference type="STRING" id="1460663.A0A177BXH2"/>
<evidence type="ECO:0000256" key="8">
    <source>
        <dbReference type="ARBA" id="ARBA00022723"/>
    </source>
</evidence>
<organism evidence="20 21">
    <name type="scientific">Paraphaeosphaeria sporulosa</name>
    <dbReference type="NCBI Taxonomy" id="1460663"/>
    <lineage>
        <taxon>Eukaryota</taxon>
        <taxon>Fungi</taxon>
        <taxon>Dikarya</taxon>
        <taxon>Ascomycota</taxon>
        <taxon>Pezizomycotina</taxon>
        <taxon>Dothideomycetes</taxon>
        <taxon>Pleosporomycetidae</taxon>
        <taxon>Pleosporales</taxon>
        <taxon>Massarineae</taxon>
        <taxon>Didymosphaeriaceae</taxon>
        <taxon>Paraphaeosphaeria</taxon>
    </lineage>
</organism>
<evidence type="ECO:0000256" key="14">
    <source>
        <dbReference type="ARBA" id="ARBA00023288"/>
    </source>
</evidence>
<dbReference type="EMBL" id="KV441563">
    <property type="protein sequence ID" value="OAF99096.1"/>
    <property type="molecule type" value="Genomic_DNA"/>
</dbReference>
<evidence type="ECO:0000256" key="17">
    <source>
        <dbReference type="SAM" id="Phobius"/>
    </source>
</evidence>
<evidence type="ECO:0000256" key="10">
    <source>
        <dbReference type="ARBA" id="ARBA00023004"/>
    </source>
</evidence>
<dbReference type="InterPro" id="IPR051735">
    <property type="entry name" value="CFEM_domain"/>
</dbReference>
<keyword evidence="7" id="KW-0336">GPI-anchor</keyword>
<keyword evidence="6 15" id="KW-0349">Heme</keyword>
<gene>
    <name evidence="20" type="ORF">CC84DRAFT_1264640</name>
</gene>
<dbReference type="GO" id="GO:0005886">
    <property type="term" value="C:plasma membrane"/>
    <property type="evidence" value="ECO:0007669"/>
    <property type="project" value="UniProtKB-SubCell"/>
</dbReference>
<protein>
    <recommendedName>
        <fullName evidence="19">CFEM domain-containing protein</fullName>
    </recommendedName>
</protein>
<evidence type="ECO:0000256" key="18">
    <source>
        <dbReference type="SAM" id="SignalP"/>
    </source>
</evidence>
<evidence type="ECO:0000313" key="21">
    <source>
        <dbReference type="Proteomes" id="UP000077069"/>
    </source>
</evidence>
<evidence type="ECO:0000256" key="2">
    <source>
        <dbReference type="ARBA" id="ARBA00004613"/>
    </source>
</evidence>
<feature type="signal peptide" evidence="18">
    <location>
        <begin position="1"/>
        <end position="17"/>
    </location>
</feature>
<keyword evidence="5" id="KW-0964">Secreted</keyword>
<feature type="binding site" description="axial binding residue" evidence="15">
    <location>
        <position position="44"/>
    </location>
    <ligand>
        <name>heme</name>
        <dbReference type="ChEBI" id="CHEBI:30413"/>
    </ligand>
    <ligandPart>
        <name>Fe</name>
        <dbReference type="ChEBI" id="CHEBI:18248"/>
    </ligandPart>
</feature>
<keyword evidence="13" id="KW-0325">Glycoprotein</keyword>
<keyword evidence="17" id="KW-1133">Transmembrane helix</keyword>
<dbReference type="GO" id="GO:0098552">
    <property type="term" value="C:side of membrane"/>
    <property type="evidence" value="ECO:0007669"/>
    <property type="project" value="UniProtKB-KW"/>
</dbReference>
<dbReference type="GO" id="GO:0046872">
    <property type="term" value="F:metal ion binding"/>
    <property type="evidence" value="ECO:0007669"/>
    <property type="project" value="UniProtKB-UniRule"/>
</dbReference>
<evidence type="ECO:0000256" key="9">
    <source>
        <dbReference type="ARBA" id="ARBA00022729"/>
    </source>
</evidence>
<keyword evidence="14" id="KW-0449">Lipoprotein</keyword>
<reference evidence="20 21" key="1">
    <citation type="submission" date="2016-05" db="EMBL/GenBank/DDBJ databases">
        <title>Comparative analysis of secretome profiles of manganese(II)-oxidizing ascomycete fungi.</title>
        <authorList>
            <consortium name="DOE Joint Genome Institute"/>
            <person name="Zeiner C.A."/>
            <person name="Purvine S.O."/>
            <person name="Zink E.M."/>
            <person name="Wu S."/>
            <person name="Pasa-Tolic L."/>
            <person name="Chaput D.L."/>
            <person name="Haridas S."/>
            <person name="Grigoriev I.V."/>
            <person name="Santelli C.M."/>
            <person name="Hansel C.M."/>
        </authorList>
    </citation>
    <scope>NUCLEOTIDE SEQUENCE [LARGE SCALE GENOMIC DNA]</scope>
    <source>
        <strain evidence="20 21">AP3s5-JAC2a</strain>
    </source>
</reference>
<dbReference type="RefSeq" id="XP_018029462.1">
    <property type="nucleotide sequence ID" value="XM_018185325.1"/>
</dbReference>
<keyword evidence="21" id="KW-1185">Reference proteome</keyword>
<feature type="domain" description="CFEM" evidence="19">
    <location>
        <begin position="1"/>
        <end position="112"/>
    </location>
</feature>
<dbReference type="InterPro" id="IPR008427">
    <property type="entry name" value="Extracellular_membr_CFEM_dom"/>
</dbReference>
<keyword evidence="9 18" id="KW-0732">Signal</keyword>
<keyword evidence="10 15" id="KW-0408">Iron</keyword>
<keyword evidence="4" id="KW-1003">Cell membrane</keyword>
<feature type="region of interest" description="Disordered" evidence="16">
    <location>
        <begin position="126"/>
        <end position="179"/>
    </location>
</feature>
<evidence type="ECO:0000256" key="3">
    <source>
        <dbReference type="ARBA" id="ARBA00010031"/>
    </source>
</evidence>
<sequence>MRFPPSFALFLFSLVSAQDLGAIPSCVNSCGADFSSNTSCDALDGACICRHANTVWDNISPCVASACSASDIQSFRDFIRSLCAQYGVSVDLPAPASSTSIVDTFSTSISTSSSSSTSISISPVASTKSSATDSSSTPSSATTTSPPTSPSVTFSSTTSSAATTETTSQSGSGGGDSKAPVGAIIGGVIGGLALLCIAGIAVFYIKRRHPRPALAGTPAQDTSVPPKYEHGNAPEVAPEYSTAPELRPEFLNAPEVAQPGQAAPYYAQVASQSAPRPGYGASELGGQTVGGHAAAHELPTVRK</sequence>
<feature type="disulfide bond" evidence="15">
    <location>
        <begin position="40"/>
        <end position="47"/>
    </location>
</feature>
<dbReference type="SMART" id="SM00747">
    <property type="entry name" value="CFEM"/>
    <property type="match status" value="1"/>
</dbReference>
<dbReference type="GeneID" id="28768811"/>
<evidence type="ECO:0000313" key="20">
    <source>
        <dbReference type="EMBL" id="OAF99096.1"/>
    </source>
</evidence>
<evidence type="ECO:0000256" key="15">
    <source>
        <dbReference type="PROSITE-ProRule" id="PRU01356"/>
    </source>
</evidence>
<name>A0A177BXH2_9PLEO</name>
<evidence type="ECO:0000256" key="13">
    <source>
        <dbReference type="ARBA" id="ARBA00023180"/>
    </source>
</evidence>
<dbReference type="PANTHER" id="PTHR37928:SF2">
    <property type="entry name" value="GPI ANCHORED CFEM DOMAIN PROTEIN (AFU_ORTHOLOGUE AFUA_6G10580)"/>
    <property type="match status" value="1"/>
</dbReference>
<keyword evidence="11 17" id="KW-0472">Membrane</keyword>
<keyword evidence="17" id="KW-0812">Transmembrane</keyword>
<evidence type="ECO:0000256" key="6">
    <source>
        <dbReference type="ARBA" id="ARBA00022617"/>
    </source>
</evidence>
<comment type="subcellular location">
    <subcellularLocation>
        <location evidence="1">Cell membrane</location>
        <topology evidence="1">Lipid-anchor</topology>
        <topology evidence="1">GPI-anchor</topology>
    </subcellularLocation>
    <subcellularLocation>
        <location evidence="2">Secreted</location>
    </subcellularLocation>
</comment>
<accession>A0A177BXH2</accession>